<evidence type="ECO:0000259" key="8">
    <source>
        <dbReference type="Pfam" id="PF25917"/>
    </source>
</evidence>
<dbReference type="PANTHER" id="PTHR30386">
    <property type="entry name" value="MEMBRANE FUSION SUBUNIT OF EMRAB-TOLC MULTIDRUG EFFLUX PUMP"/>
    <property type="match status" value="1"/>
</dbReference>
<evidence type="ECO:0000313" key="11">
    <source>
        <dbReference type="Proteomes" id="UP000000378"/>
    </source>
</evidence>
<dbReference type="PRINTS" id="PR01490">
    <property type="entry name" value="RTXTOXIND"/>
</dbReference>
<dbReference type="GO" id="GO:0016020">
    <property type="term" value="C:membrane"/>
    <property type="evidence" value="ECO:0007669"/>
    <property type="project" value="UniProtKB-SubCell"/>
</dbReference>
<evidence type="ECO:0000256" key="1">
    <source>
        <dbReference type="ARBA" id="ARBA00004167"/>
    </source>
</evidence>
<keyword evidence="4 7" id="KW-1133">Transmembrane helix</keyword>
<reference evidence="11" key="1">
    <citation type="journal article" date="2010" name="Stand. Genomic Sci.">
        <title>Complete genome sequence of Syntrophothermus lipocalidus type strain (TGB-C1T).</title>
        <authorList>
            <consortium name="US DOE Joint Genome Institute (JGI-PGF)"/>
            <person name="Djao O."/>
            <person name="Zhang X."/>
            <person name="Lucas S."/>
            <person name="Lapidus A."/>
            <person name="Glavina Del Rio T."/>
            <person name="Nolan M."/>
            <person name="Tice H."/>
            <person name="Cheng J."/>
            <person name="Han C."/>
            <person name="Tapia R."/>
            <person name="Goodwin L."/>
            <person name="Pitluck S."/>
            <person name="Liolios K."/>
            <person name="Ivanova N."/>
            <person name="Mavromatis K."/>
            <person name="Mikhailova N."/>
            <person name="Ovchinnikova G."/>
            <person name="Pati A."/>
            <person name="Brambilla E."/>
            <person name="Chen A."/>
            <person name="Palaniappan K."/>
            <person name="Land M."/>
            <person name="Hauser L."/>
            <person name="Chang Y."/>
            <person name="Jeffries C."/>
            <person name="Rohde M."/>
            <person name="Sikorski J."/>
            <person name="Spring S."/>
            <person name="Goker M."/>
            <person name="Detter J."/>
            <person name="Woyke T."/>
            <person name="Bristow J."/>
            <person name="Eisen J."/>
            <person name="Markowitz V."/>
            <person name="Hugenholtz P."/>
            <person name="Kyrpides N."/>
            <person name="Klenk H."/>
        </authorList>
    </citation>
    <scope>NUCLEOTIDE SEQUENCE [LARGE SCALE GENOMIC DNA]</scope>
    <source>
        <strain evidence="11">DSM 12680 / TGB-C1</strain>
    </source>
</reference>
<dbReference type="InterPro" id="IPR058625">
    <property type="entry name" value="MdtA-like_BSH"/>
</dbReference>
<dbReference type="Proteomes" id="UP000000378">
    <property type="component" value="Chromosome"/>
</dbReference>
<dbReference type="KEGG" id="slp:Slip_2341"/>
<dbReference type="eggNOG" id="COG1566">
    <property type="taxonomic scope" value="Bacteria"/>
</dbReference>
<evidence type="ECO:0000259" key="9">
    <source>
        <dbReference type="Pfam" id="PF25990"/>
    </source>
</evidence>
<evidence type="ECO:0000313" key="10">
    <source>
        <dbReference type="EMBL" id="ADI03079.1"/>
    </source>
</evidence>
<feature type="coiled-coil region" evidence="6">
    <location>
        <begin position="140"/>
        <end position="208"/>
    </location>
</feature>
<protein>
    <submittedName>
        <fullName evidence="10">Secretion protein HlyD family protein</fullName>
    </submittedName>
</protein>
<evidence type="ECO:0000256" key="7">
    <source>
        <dbReference type="SAM" id="Phobius"/>
    </source>
</evidence>
<keyword evidence="3 7" id="KW-0812">Transmembrane</keyword>
<evidence type="ECO:0000256" key="6">
    <source>
        <dbReference type="SAM" id="Coils"/>
    </source>
</evidence>
<feature type="domain" description="YknX-like beta-barrel" evidence="9">
    <location>
        <begin position="279"/>
        <end position="366"/>
    </location>
</feature>
<dbReference type="Gene3D" id="2.40.30.170">
    <property type="match status" value="1"/>
</dbReference>
<feature type="transmembrane region" description="Helical" evidence="7">
    <location>
        <begin position="23"/>
        <end position="43"/>
    </location>
</feature>
<dbReference type="InterPro" id="IPR050739">
    <property type="entry name" value="MFP"/>
</dbReference>
<evidence type="ECO:0000256" key="4">
    <source>
        <dbReference type="ARBA" id="ARBA00022989"/>
    </source>
</evidence>
<dbReference type="Pfam" id="PF25917">
    <property type="entry name" value="BSH_RND"/>
    <property type="match status" value="1"/>
</dbReference>
<comment type="subcellular location">
    <subcellularLocation>
        <location evidence="1">Membrane</location>
        <topology evidence="1">Single-pass membrane protein</topology>
    </subcellularLocation>
</comment>
<name>D7CK95_SYNLT</name>
<organism evidence="10 11">
    <name type="scientific">Syntrophothermus lipocalidus (strain DSM 12680 / TGB-C1)</name>
    <dbReference type="NCBI Taxonomy" id="643648"/>
    <lineage>
        <taxon>Bacteria</taxon>
        <taxon>Bacillati</taxon>
        <taxon>Bacillota</taxon>
        <taxon>Clostridia</taxon>
        <taxon>Eubacteriales</taxon>
        <taxon>Syntrophomonadaceae</taxon>
        <taxon>Syntrophothermus</taxon>
    </lineage>
</organism>
<sequence length="370" mass="39371">MVMVNHEGGPVAETNNSRFKQKLSWLVALVVVLGGITAGAFWWHEMKTYVRTDNAKVAGNIVDVSPKASGRLEKLLVREGEYVKAGQVIAELDNDQYKTAMDQAAASLELARANYERLPEDLKSLAAAVERAQGAQVAAQAQVESARIALEDAKRSLEQNQSLFAAGAVAKESLLAAESRYATCKAALEAAEANAKAAQAAVDDASSKWEAAKKSGVPAGLAQIKQAEAAYRLARLNYENTIIKSPVSGMVLKTSVEVGETVSAGQTLVTVCDLSSTWVAANIDENKVGRIKVGQKVEVRLDAYPGRVFDGKVVEIGGATQSTFALIPTENTSGNYTKVTQRVPVKIAVEGKGVELKPGLSAQVKIRTSK</sequence>
<dbReference type="Gene3D" id="2.40.50.100">
    <property type="match status" value="1"/>
</dbReference>
<dbReference type="GO" id="GO:0015562">
    <property type="term" value="F:efflux transmembrane transporter activity"/>
    <property type="evidence" value="ECO:0007669"/>
    <property type="project" value="InterPro"/>
</dbReference>
<reference evidence="10 11" key="2">
    <citation type="journal article" date="2010" name="Stand. Genomic Sci.">
        <title>Complete genome sequence of Syntrophothermus lipocalidus type strain (TGB-C1).</title>
        <authorList>
            <person name="Djao O.D."/>
            <person name="Zhang X."/>
            <person name="Lucas S."/>
            <person name="Lapidus A."/>
            <person name="Del Rio T.G."/>
            <person name="Nolan M."/>
            <person name="Tice H."/>
            <person name="Cheng J.F."/>
            <person name="Han C."/>
            <person name="Tapia R."/>
            <person name="Goodwin L."/>
            <person name="Pitluck S."/>
            <person name="Liolios K."/>
            <person name="Ivanova N."/>
            <person name="Mavromatis K."/>
            <person name="Mikhailova N."/>
            <person name="Ovchinnikova G."/>
            <person name="Pati A."/>
            <person name="Brambilla E."/>
            <person name="Chen A."/>
            <person name="Palaniappan K."/>
            <person name="Land M."/>
            <person name="Hauser L."/>
            <person name="Chang Y.J."/>
            <person name="Jeffries C.D."/>
            <person name="Rohde M."/>
            <person name="Sikorski J."/>
            <person name="Spring S."/>
            <person name="Goker M."/>
            <person name="Detter J.C."/>
            <person name="Woyke T."/>
            <person name="Bristow J."/>
            <person name="Eisen J.A."/>
            <person name="Markowitz V."/>
            <person name="Hugenholtz P."/>
            <person name="Kyrpides N.C."/>
            <person name="Klenk H.P."/>
        </authorList>
    </citation>
    <scope>NUCLEOTIDE SEQUENCE [LARGE SCALE GENOMIC DNA]</scope>
    <source>
        <strain evidence="11">DSM 12680 / TGB-C1</strain>
    </source>
</reference>
<proteinExistence type="inferred from homology"/>
<evidence type="ECO:0000256" key="5">
    <source>
        <dbReference type="ARBA" id="ARBA00023136"/>
    </source>
</evidence>
<evidence type="ECO:0000256" key="2">
    <source>
        <dbReference type="ARBA" id="ARBA00009477"/>
    </source>
</evidence>
<feature type="domain" description="Multidrug resistance protein MdtA-like barrel-sandwich hybrid" evidence="8">
    <location>
        <begin position="60"/>
        <end position="271"/>
    </location>
</feature>
<keyword evidence="5 7" id="KW-0472">Membrane</keyword>
<dbReference type="Pfam" id="PF25990">
    <property type="entry name" value="Beta-barrel_YknX"/>
    <property type="match status" value="1"/>
</dbReference>
<dbReference type="PANTHER" id="PTHR30386:SF26">
    <property type="entry name" value="TRANSPORT PROTEIN COMB"/>
    <property type="match status" value="1"/>
</dbReference>
<dbReference type="HOGENOM" id="CLU_018816_15_1_9"/>
<evidence type="ECO:0000256" key="3">
    <source>
        <dbReference type="ARBA" id="ARBA00022692"/>
    </source>
</evidence>
<dbReference type="STRING" id="643648.Slip_2341"/>
<dbReference type="SUPFAM" id="SSF111369">
    <property type="entry name" value="HlyD-like secretion proteins"/>
    <property type="match status" value="2"/>
</dbReference>
<accession>D7CK95</accession>
<dbReference type="Gene3D" id="1.10.287.470">
    <property type="entry name" value="Helix hairpin bin"/>
    <property type="match status" value="2"/>
</dbReference>
<gene>
    <name evidence="10" type="ordered locus">Slip_2341</name>
</gene>
<comment type="similarity">
    <text evidence="2">Belongs to the membrane fusion protein (MFP) (TC 8.A.1) family.</text>
</comment>
<keyword evidence="6" id="KW-0175">Coiled coil</keyword>
<dbReference type="AlphaFoldDB" id="D7CK95"/>
<keyword evidence="11" id="KW-1185">Reference proteome</keyword>
<dbReference type="EMBL" id="CP002048">
    <property type="protein sequence ID" value="ADI03079.1"/>
    <property type="molecule type" value="Genomic_DNA"/>
</dbReference>
<dbReference type="InterPro" id="IPR058636">
    <property type="entry name" value="Beta-barrel_YknX"/>
</dbReference>